<evidence type="ECO:0000256" key="1">
    <source>
        <dbReference type="SAM" id="MobiDB-lite"/>
    </source>
</evidence>
<dbReference type="AlphaFoldDB" id="A0A8J5CZH2"/>
<dbReference type="OrthoDB" id="6287635at2759"/>
<dbReference type="Proteomes" id="UP000770661">
    <property type="component" value="Unassembled WGS sequence"/>
</dbReference>
<sequence>MRTEKQQDGTNTYIIESETSREEEHVIGKQRKVRNMSQELHIGGNLEIARSPDKQLAIMMSHPQEGASVYMSEESLHLSRTPPTPGKHLFIPPPPVLASSLSNSSSSSISSYAQARQDRVNLPLKKRKGIISMSDKPGGAGLWRGCCVITPVLPTVGQKFV</sequence>
<evidence type="ECO:0000313" key="3">
    <source>
        <dbReference type="Proteomes" id="UP000770661"/>
    </source>
</evidence>
<protein>
    <submittedName>
        <fullName evidence="2">Uncharacterized protein</fullName>
    </submittedName>
</protein>
<name>A0A8J5CZH2_CHIOP</name>
<gene>
    <name evidence="2" type="ORF">GWK47_043757</name>
</gene>
<keyword evidence="3" id="KW-1185">Reference proteome</keyword>
<reference evidence="2" key="1">
    <citation type="submission" date="2020-07" db="EMBL/GenBank/DDBJ databases">
        <title>The High-quality genome of the commercially important snow crab, Chionoecetes opilio.</title>
        <authorList>
            <person name="Jeong J.-H."/>
            <person name="Ryu S."/>
        </authorList>
    </citation>
    <scope>NUCLEOTIDE SEQUENCE</scope>
    <source>
        <strain evidence="2">MADBK_172401_WGS</strain>
        <tissue evidence="2">Digestive gland</tissue>
    </source>
</reference>
<feature type="compositionally biased region" description="Basic and acidic residues" evidence="1">
    <location>
        <begin position="18"/>
        <end position="27"/>
    </location>
</feature>
<evidence type="ECO:0000313" key="2">
    <source>
        <dbReference type="EMBL" id="KAG0722865.1"/>
    </source>
</evidence>
<dbReference type="EMBL" id="JACEEZ010008995">
    <property type="protein sequence ID" value="KAG0722865.1"/>
    <property type="molecule type" value="Genomic_DNA"/>
</dbReference>
<proteinExistence type="predicted"/>
<accession>A0A8J5CZH2</accession>
<feature type="region of interest" description="Disordered" evidence="1">
    <location>
        <begin position="1"/>
        <end position="27"/>
    </location>
</feature>
<comment type="caution">
    <text evidence="2">The sequence shown here is derived from an EMBL/GenBank/DDBJ whole genome shotgun (WGS) entry which is preliminary data.</text>
</comment>
<organism evidence="2 3">
    <name type="scientific">Chionoecetes opilio</name>
    <name type="common">Atlantic snow crab</name>
    <name type="synonym">Cancer opilio</name>
    <dbReference type="NCBI Taxonomy" id="41210"/>
    <lineage>
        <taxon>Eukaryota</taxon>
        <taxon>Metazoa</taxon>
        <taxon>Ecdysozoa</taxon>
        <taxon>Arthropoda</taxon>
        <taxon>Crustacea</taxon>
        <taxon>Multicrustacea</taxon>
        <taxon>Malacostraca</taxon>
        <taxon>Eumalacostraca</taxon>
        <taxon>Eucarida</taxon>
        <taxon>Decapoda</taxon>
        <taxon>Pleocyemata</taxon>
        <taxon>Brachyura</taxon>
        <taxon>Eubrachyura</taxon>
        <taxon>Majoidea</taxon>
        <taxon>Majidae</taxon>
        <taxon>Chionoecetes</taxon>
    </lineage>
</organism>
<feature type="region of interest" description="Disordered" evidence="1">
    <location>
        <begin position="68"/>
        <end position="92"/>
    </location>
</feature>